<dbReference type="SUPFAM" id="SSF53822">
    <property type="entry name" value="Periplasmic binding protein-like I"/>
    <property type="match status" value="1"/>
</dbReference>
<sequence length="336" mass="35642">MVTIKDVARQAGVSFTTVSHVINRTRPVSGETAERVRSAIAALGYFPSDVARALKSNRSRTIGMIVTTTTNPFFGEVMRGVERACFDHGYALMLCNTDDETAHLARYLEMLFAKRVDAVVVMTTHASPEFFRRLGQVREVPVVAIDAAAGIVPSVFNDDSRAGGFLAGDFLARRGFRRIGCIAGPADHPRVIERLDGLRAALAAHGLGVPEALTRRCDLTIAGGAVVARELIALPPGERPEAIFALNDLSAIATLHAAQDAGLSVPADLSVIGYDDIEFASQTFPPLTTIRQPAAEIGAAAATAVLRHLEEGAPLPAAVTLAPELVVRASVGFAIR</sequence>
<dbReference type="SUPFAM" id="SSF47413">
    <property type="entry name" value="lambda repressor-like DNA-binding domains"/>
    <property type="match status" value="1"/>
</dbReference>
<reference evidence="6 7" key="1">
    <citation type="submission" date="2023-07" db="EMBL/GenBank/DDBJ databases">
        <title>Sorghum-associated microbial communities from plants grown in Nebraska, USA.</title>
        <authorList>
            <person name="Schachtman D."/>
        </authorList>
    </citation>
    <scope>NUCLEOTIDE SEQUENCE [LARGE SCALE GENOMIC DNA]</scope>
    <source>
        <strain evidence="6 7">584</strain>
    </source>
</reference>
<keyword evidence="7" id="KW-1185">Reference proteome</keyword>
<dbReference type="InterPro" id="IPR000843">
    <property type="entry name" value="HTH_LacI"/>
</dbReference>
<protein>
    <submittedName>
        <fullName evidence="6">LacI family transcriptional regulator</fullName>
    </submittedName>
</protein>
<dbReference type="PANTHER" id="PTHR30146:SF148">
    <property type="entry name" value="HTH-TYPE TRANSCRIPTIONAL REPRESSOR PURR-RELATED"/>
    <property type="match status" value="1"/>
</dbReference>
<evidence type="ECO:0000313" key="7">
    <source>
        <dbReference type="Proteomes" id="UP001262410"/>
    </source>
</evidence>
<comment type="caution">
    <text evidence="6">The sequence shown here is derived from an EMBL/GenBank/DDBJ whole genome shotgun (WGS) entry which is preliminary data.</text>
</comment>
<dbReference type="EMBL" id="JAVDPW010000002">
    <property type="protein sequence ID" value="MDR6288325.1"/>
    <property type="molecule type" value="Genomic_DNA"/>
</dbReference>
<dbReference type="PROSITE" id="PS50932">
    <property type="entry name" value="HTH_LACI_2"/>
    <property type="match status" value="1"/>
</dbReference>
<keyword evidence="3" id="KW-0238">DNA-binding</keyword>
<keyword evidence="2" id="KW-0805">Transcription regulation</keyword>
<accession>A0ABU1JI88</accession>
<evidence type="ECO:0000256" key="4">
    <source>
        <dbReference type="ARBA" id="ARBA00023163"/>
    </source>
</evidence>
<organism evidence="6 7">
    <name type="scientific">Inquilinus ginsengisoli</name>
    <dbReference type="NCBI Taxonomy" id="363840"/>
    <lineage>
        <taxon>Bacteria</taxon>
        <taxon>Pseudomonadati</taxon>
        <taxon>Pseudomonadota</taxon>
        <taxon>Alphaproteobacteria</taxon>
        <taxon>Rhodospirillales</taxon>
        <taxon>Rhodospirillaceae</taxon>
        <taxon>Inquilinus</taxon>
    </lineage>
</organism>
<keyword evidence="4" id="KW-0804">Transcription</keyword>
<dbReference type="PROSITE" id="PS00356">
    <property type="entry name" value="HTH_LACI_1"/>
    <property type="match status" value="1"/>
</dbReference>
<dbReference type="Gene3D" id="1.10.260.40">
    <property type="entry name" value="lambda repressor-like DNA-binding domains"/>
    <property type="match status" value="1"/>
</dbReference>
<keyword evidence="1" id="KW-0678">Repressor</keyword>
<dbReference type="SMART" id="SM00354">
    <property type="entry name" value="HTH_LACI"/>
    <property type="match status" value="1"/>
</dbReference>
<evidence type="ECO:0000256" key="1">
    <source>
        <dbReference type="ARBA" id="ARBA00022491"/>
    </source>
</evidence>
<dbReference type="Proteomes" id="UP001262410">
    <property type="component" value="Unassembled WGS sequence"/>
</dbReference>
<dbReference type="Pfam" id="PF13377">
    <property type="entry name" value="Peripla_BP_3"/>
    <property type="match status" value="1"/>
</dbReference>
<evidence type="ECO:0000313" key="6">
    <source>
        <dbReference type="EMBL" id="MDR6288325.1"/>
    </source>
</evidence>
<name>A0ABU1JI88_9PROT</name>
<dbReference type="PRINTS" id="PR00036">
    <property type="entry name" value="HTHLACI"/>
</dbReference>
<evidence type="ECO:0000256" key="3">
    <source>
        <dbReference type="ARBA" id="ARBA00023125"/>
    </source>
</evidence>
<dbReference type="RefSeq" id="WP_309792310.1">
    <property type="nucleotide sequence ID" value="NZ_JAVDPW010000002.1"/>
</dbReference>
<dbReference type="CDD" id="cd01392">
    <property type="entry name" value="HTH_LacI"/>
    <property type="match status" value="1"/>
</dbReference>
<evidence type="ECO:0000259" key="5">
    <source>
        <dbReference type="PROSITE" id="PS50932"/>
    </source>
</evidence>
<dbReference type="InterPro" id="IPR010982">
    <property type="entry name" value="Lambda_DNA-bd_dom_sf"/>
</dbReference>
<evidence type="ECO:0000256" key="2">
    <source>
        <dbReference type="ARBA" id="ARBA00023015"/>
    </source>
</evidence>
<gene>
    <name evidence="6" type="ORF">E9232_000832</name>
</gene>
<dbReference type="Pfam" id="PF00356">
    <property type="entry name" value="LacI"/>
    <property type="match status" value="1"/>
</dbReference>
<dbReference type="Gene3D" id="3.40.50.2300">
    <property type="match status" value="2"/>
</dbReference>
<dbReference type="InterPro" id="IPR046335">
    <property type="entry name" value="LacI/GalR-like_sensor"/>
</dbReference>
<dbReference type="InterPro" id="IPR028082">
    <property type="entry name" value="Peripla_BP_I"/>
</dbReference>
<feature type="domain" description="HTH lacI-type" evidence="5">
    <location>
        <begin position="2"/>
        <end position="56"/>
    </location>
</feature>
<proteinExistence type="predicted"/>
<dbReference type="PANTHER" id="PTHR30146">
    <property type="entry name" value="LACI-RELATED TRANSCRIPTIONAL REPRESSOR"/>
    <property type="match status" value="1"/>
</dbReference>